<organism evidence="1 2">
    <name type="scientific">Cytospora mali</name>
    <name type="common">Apple Valsa canker fungus</name>
    <name type="synonym">Valsa mali</name>
    <dbReference type="NCBI Taxonomy" id="578113"/>
    <lineage>
        <taxon>Eukaryota</taxon>
        <taxon>Fungi</taxon>
        <taxon>Dikarya</taxon>
        <taxon>Ascomycota</taxon>
        <taxon>Pezizomycotina</taxon>
        <taxon>Sordariomycetes</taxon>
        <taxon>Sordariomycetidae</taxon>
        <taxon>Diaporthales</taxon>
        <taxon>Cytosporaceae</taxon>
        <taxon>Cytospora</taxon>
    </lineage>
</organism>
<dbReference type="EMBL" id="CM003098">
    <property type="protein sequence ID" value="KUI64727.1"/>
    <property type="molecule type" value="Genomic_DNA"/>
</dbReference>
<evidence type="ECO:0000313" key="1">
    <source>
        <dbReference type="EMBL" id="KUI64727.1"/>
    </source>
</evidence>
<reference evidence="1" key="1">
    <citation type="submission" date="2014-12" db="EMBL/GenBank/DDBJ databases">
        <title>Genome Sequence of Valsa Canker Pathogens Uncovers a Specific Adaption of Colonization on Woody Bark.</title>
        <authorList>
            <person name="Yin Z."/>
            <person name="Liu H."/>
            <person name="Gao X."/>
            <person name="Li Z."/>
            <person name="Song N."/>
            <person name="Ke X."/>
            <person name="Dai Q."/>
            <person name="Wu Y."/>
            <person name="Sun Y."/>
            <person name="Xu J.-R."/>
            <person name="Kang Z.K."/>
            <person name="Wang L."/>
            <person name="Huang L."/>
        </authorList>
    </citation>
    <scope>NUCLEOTIDE SEQUENCE [LARGE SCALE GENOMIC DNA]</scope>
    <source>
        <strain evidence="1">03-8</strain>
    </source>
</reference>
<keyword evidence="2" id="KW-1185">Reference proteome</keyword>
<dbReference type="Proteomes" id="UP000078559">
    <property type="component" value="Chromosome 1"/>
</dbReference>
<sequence>MSRGTASPGEKAAAVSRQASYLRLVCEMRRTLADESTAVSDPKLVLCLRLSRVALEVAYHGRRRQFSRHVDPESCIFGVTRS</sequence>
<evidence type="ECO:0000313" key="2">
    <source>
        <dbReference type="Proteomes" id="UP000078559"/>
    </source>
</evidence>
<proteinExistence type="predicted"/>
<accession>A0A194VL50</accession>
<protein>
    <submittedName>
        <fullName evidence="1">Uncharacterized protein</fullName>
    </submittedName>
</protein>
<name>A0A194VL50_CYTMA</name>
<gene>
    <name evidence="1" type="ORF">VM1G_11279</name>
</gene>
<dbReference type="AlphaFoldDB" id="A0A194VL50"/>